<protein>
    <submittedName>
        <fullName evidence="2">Uncharacterized protein</fullName>
    </submittedName>
</protein>
<feature type="transmembrane region" description="Helical" evidence="1">
    <location>
        <begin position="25"/>
        <end position="45"/>
    </location>
</feature>
<accession>A0A2P6MG97</accession>
<organism evidence="2 3">
    <name type="scientific">Alkalicoccus urumqiensis</name>
    <name type="common">Bacillus urumqiensis</name>
    <dbReference type="NCBI Taxonomy" id="1548213"/>
    <lineage>
        <taxon>Bacteria</taxon>
        <taxon>Bacillati</taxon>
        <taxon>Bacillota</taxon>
        <taxon>Bacilli</taxon>
        <taxon>Bacillales</taxon>
        <taxon>Bacillaceae</taxon>
        <taxon>Alkalicoccus</taxon>
    </lineage>
</organism>
<evidence type="ECO:0000313" key="3">
    <source>
        <dbReference type="Proteomes" id="UP000243650"/>
    </source>
</evidence>
<comment type="caution">
    <text evidence="2">The sequence shown here is derived from an EMBL/GenBank/DDBJ whole genome shotgun (WGS) entry which is preliminary data.</text>
</comment>
<keyword evidence="1" id="KW-0472">Membrane</keyword>
<dbReference type="Proteomes" id="UP000243650">
    <property type="component" value="Unassembled WGS sequence"/>
</dbReference>
<dbReference type="AlphaFoldDB" id="A0A2P6MG97"/>
<evidence type="ECO:0000256" key="1">
    <source>
        <dbReference type="SAM" id="Phobius"/>
    </source>
</evidence>
<dbReference type="RefSeq" id="WP_105959491.1">
    <property type="nucleotide sequence ID" value="NZ_PVNS01000009.1"/>
</dbReference>
<reference evidence="2 3" key="1">
    <citation type="submission" date="2018-03" db="EMBL/GenBank/DDBJ databases">
        <title>Bacillus urumqiensis sp. nov., a moderately haloalkaliphilic bacterium isolated from a salt lake.</title>
        <authorList>
            <person name="Zhao B."/>
            <person name="Liao Z."/>
        </authorList>
    </citation>
    <scope>NUCLEOTIDE SEQUENCE [LARGE SCALE GENOMIC DNA]</scope>
    <source>
        <strain evidence="2 3">BZ-SZ-XJ18</strain>
    </source>
</reference>
<keyword evidence="1" id="KW-1133">Transmembrane helix</keyword>
<evidence type="ECO:0000313" key="2">
    <source>
        <dbReference type="EMBL" id="PRO65291.1"/>
    </source>
</evidence>
<feature type="transmembrane region" description="Helical" evidence="1">
    <location>
        <begin position="52"/>
        <end position="69"/>
    </location>
</feature>
<proteinExistence type="predicted"/>
<sequence length="70" mass="7911">MRISIIAVSGLILSANIYFLLTGTLLPLWFAITEIILFLVLSLLLLRIQARLLGVVMAFTAIYLFIRLFI</sequence>
<gene>
    <name evidence="2" type="ORF">C6I21_10855</name>
</gene>
<keyword evidence="1" id="KW-0812">Transmembrane</keyword>
<name>A0A2P6MG97_ALKUR</name>
<dbReference type="EMBL" id="PVNS01000009">
    <property type="protein sequence ID" value="PRO65291.1"/>
    <property type="molecule type" value="Genomic_DNA"/>
</dbReference>
<keyword evidence="3" id="KW-1185">Reference proteome</keyword>